<sequence length="140" mass="16371">MKKEMKEQVQIIKALDFETLVELADMFEDYENEHKLSEELKAFDLCLHTALNDRCLELLEEEKKLKAIIEAREEIAEEDREYTKDSNNKFKEKYGFSSIETEPASASDYMGSKTFYITFEKNNKIECIEAETATLNAKTF</sequence>
<reference evidence="1" key="1">
    <citation type="submission" date="2019-11" db="EMBL/GenBank/DDBJ databases">
        <authorList>
            <person name="Feng L."/>
        </authorList>
    </citation>
    <scope>NUCLEOTIDE SEQUENCE</scope>
    <source>
        <strain evidence="1">CButyricumLFYP62</strain>
    </source>
</reference>
<proteinExistence type="predicted"/>
<accession>A0A6N3FFV9</accession>
<organism evidence="1">
    <name type="scientific">Clostridium butyricum</name>
    <dbReference type="NCBI Taxonomy" id="1492"/>
    <lineage>
        <taxon>Bacteria</taxon>
        <taxon>Bacillati</taxon>
        <taxon>Bacillota</taxon>
        <taxon>Clostridia</taxon>
        <taxon>Eubacteriales</taxon>
        <taxon>Clostridiaceae</taxon>
        <taxon>Clostridium</taxon>
    </lineage>
</organism>
<evidence type="ECO:0000313" key="1">
    <source>
        <dbReference type="EMBL" id="VYU50962.1"/>
    </source>
</evidence>
<dbReference type="AlphaFoldDB" id="A0A6N3FFV9"/>
<dbReference type="RefSeq" id="WP_156736960.1">
    <property type="nucleotide sequence ID" value="NZ_CACRTU010000024.1"/>
</dbReference>
<dbReference type="EMBL" id="CACRTU010000024">
    <property type="protein sequence ID" value="VYU50962.1"/>
    <property type="molecule type" value="Genomic_DNA"/>
</dbReference>
<protein>
    <submittedName>
        <fullName evidence="1">Uncharacterized protein</fullName>
    </submittedName>
</protein>
<name>A0A6N3FFV9_CLOBU</name>
<gene>
    <name evidence="1" type="ORF">CBLFYP62_02563</name>
</gene>